<evidence type="ECO:0000256" key="4">
    <source>
        <dbReference type="ARBA" id="ARBA00022989"/>
    </source>
</evidence>
<sequence length="411" mass="43244">MAPVALFLLHAAAVIGLPYILWSIGGRRWMPLVVVQILVGLLLGPTVLGTLAPEFWSVLFPPRVLDSWNGLVWLGITYFAFATGLHFDVTEFQGRGRAFAITSTATFAVPTAAGCVAGGLLLWLVPGVAGEGTSPWAFALGVGIAVGVTALPVLAAILREMNLQTPWIGNEALGCAAVNDAALWIAIAILLAISAGEHWWQAGLVLCGSLAYGAALWFVVRPMLAAYLVRAGSPVEITERHVVFLSVGVSLSALITENLGLHALVGGFAFGAIIPKAVARQVLDRVEAFLMAVLLPFFFMSTGLKTNFVWASGAGLVFALTTIASLSSKMLAAALPARLQGQSWNRALALGALVSCKGLMELVVLTMLLERGILSPSAFSGMVLMALLTTALARPLAEFFLGRDAQESPRG</sequence>
<feature type="domain" description="Cation/H+ exchanger transmembrane" evidence="8">
    <location>
        <begin position="27"/>
        <end position="392"/>
    </location>
</feature>
<feature type="transmembrane region" description="Helical" evidence="7">
    <location>
        <begin position="29"/>
        <end position="48"/>
    </location>
</feature>
<organism evidence="9 10">
    <name type="scientific">Insolitispirillum peregrinum</name>
    <dbReference type="NCBI Taxonomy" id="80876"/>
    <lineage>
        <taxon>Bacteria</taxon>
        <taxon>Pseudomonadati</taxon>
        <taxon>Pseudomonadota</taxon>
        <taxon>Alphaproteobacteria</taxon>
        <taxon>Rhodospirillales</taxon>
        <taxon>Novispirillaceae</taxon>
        <taxon>Insolitispirillum</taxon>
    </lineage>
</organism>
<name>A0A1N7LBC7_9PROT</name>
<dbReference type="OrthoDB" id="9793589at2"/>
<feature type="transmembrane region" description="Helical" evidence="7">
    <location>
        <begin position="6"/>
        <end position="22"/>
    </location>
</feature>
<dbReference type="Proteomes" id="UP000185678">
    <property type="component" value="Unassembled WGS sequence"/>
</dbReference>
<dbReference type="Pfam" id="PF00999">
    <property type="entry name" value="Na_H_Exchanger"/>
    <property type="match status" value="1"/>
</dbReference>
<dbReference type="AlphaFoldDB" id="A0A1N7LBC7"/>
<dbReference type="InterPro" id="IPR050794">
    <property type="entry name" value="CPA2_transporter"/>
</dbReference>
<dbReference type="InterPro" id="IPR038770">
    <property type="entry name" value="Na+/solute_symporter_sf"/>
</dbReference>
<dbReference type="PANTHER" id="PTHR32468">
    <property type="entry name" value="CATION/H + ANTIPORTER"/>
    <property type="match status" value="1"/>
</dbReference>
<keyword evidence="10" id="KW-1185">Reference proteome</keyword>
<keyword evidence="5" id="KW-0406">Ion transport</keyword>
<feature type="transmembrane region" description="Helical" evidence="7">
    <location>
        <begin position="136"/>
        <end position="158"/>
    </location>
</feature>
<accession>A0A1N7LBC7</accession>
<feature type="transmembrane region" description="Helical" evidence="7">
    <location>
        <begin position="347"/>
        <end position="367"/>
    </location>
</feature>
<dbReference type="GO" id="GO:0016020">
    <property type="term" value="C:membrane"/>
    <property type="evidence" value="ECO:0007669"/>
    <property type="project" value="UniProtKB-SubCell"/>
</dbReference>
<protein>
    <submittedName>
        <fullName evidence="9">Transporter, CPA2 family</fullName>
    </submittedName>
</protein>
<dbReference type="STRING" id="80876.SAMN05421779_103222"/>
<feature type="transmembrane region" description="Helical" evidence="7">
    <location>
        <begin position="199"/>
        <end position="220"/>
    </location>
</feature>
<reference evidence="9 10" key="1">
    <citation type="submission" date="2017-01" db="EMBL/GenBank/DDBJ databases">
        <authorList>
            <person name="Mah S.A."/>
            <person name="Swanson W.J."/>
            <person name="Moy G.W."/>
            <person name="Vacquier V.D."/>
        </authorList>
    </citation>
    <scope>NUCLEOTIDE SEQUENCE [LARGE SCALE GENOMIC DNA]</scope>
    <source>
        <strain evidence="9 10">DSM 11589</strain>
    </source>
</reference>
<evidence type="ECO:0000256" key="5">
    <source>
        <dbReference type="ARBA" id="ARBA00023065"/>
    </source>
</evidence>
<feature type="transmembrane region" description="Helical" evidence="7">
    <location>
        <begin position="99"/>
        <end position="124"/>
    </location>
</feature>
<evidence type="ECO:0000259" key="8">
    <source>
        <dbReference type="Pfam" id="PF00999"/>
    </source>
</evidence>
<dbReference type="GO" id="GO:1902600">
    <property type="term" value="P:proton transmembrane transport"/>
    <property type="evidence" value="ECO:0007669"/>
    <property type="project" value="InterPro"/>
</dbReference>
<gene>
    <name evidence="9" type="ORF">SAMN05421779_103222</name>
</gene>
<keyword evidence="2" id="KW-0813">Transport</keyword>
<dbReference type="GO" id="GO:0015297">
    <property type="term" value="F:antiporter activity"/>
    <property type="evidence" value="ECO:0007669"/>
    <property type="project" value="InterPro"/>
</dbReference>
<feature type="transmembrane region" description="Helical" evidence="7">
    <location>
        <begin position="310"/>
        <end position="335"/>
    </location>
</feature>
<dbReference type="RefSeq" id="WP_076399853.1">
    <property type="nucleotide sequence ID" value="NZ_FTOA01000003.1"/>
</dbReference>
<evidence type="ECO:0000313" key="10">
    <source>
        <dbReference type="Proteomes" id="UP000185678"/>
    </source>
</evidence>
<proteinExistence type="predicted"/>
<keyword evidence="6 7" id="KW-0472">Membrane</keyword>
<dbReference type="PANTHER" id="PTHR32468:SF0">
    <property type="entry name" value="K(+)_H(+) ANTIPORTER 1"/>
    <property type="match status" value="1"/>
</dbReference>
<comment type="subcellular location">
    <subcellularLocation>
        <location evidence="1">Membrane</location>
        <topology evidence="1">Multi-pass membrane protein</topology>
    </subcellularLocation>
</comment>
<dbReference type="InterPro" id="IPR006153">
    <property type="entry name" value="Cation/H_exchanger_TM"/>
</dbReference>
<evidence type="ECO:0000313" key="9">
    <source>
        <dbReference type="EMBL" id="SIS71114.1"/>
    </source>
</evidence>
<keyword evidence="3 7" id="KW-0812">Transmembrane</keyword>
<evidence type="ECO:0000256" key="3">
    <source>
        <dbReference type="ARBA" id="ARBA00022692"/>
    </source>
</evidence>
<evidence type="ECO:0000256" key="2">
    <source>
        <dbReference type="ARBA" id="ARBA00022448"/>
    </source>
</evidence>
<evidence type="ECO:0000256" key="7">
    <source>
        <dbReference type="SAM" id="Phobius"/>
    </source>
</evidence>
<evidence type="ECO:0000256" key="6">
    <source>
        <dbReference type="ARBA" id="ARBA00023136"/>
    </source>
</evidence>
<feature type="transmembrane region" description="Helical" evidence="7">
    <location>
        <begin position="170"/>
        <end position="193"/>
    </location>
</feature>
<feature type="transmembrane region" description="Helical" evidence="7">
    <location>
        <begin position="68"/>
        <end position="87"/>
    </location>
</feature>
<keyword evidence="4 7" id="KW-1133">Transmembrane helix</keyword>
<dbReference type="Gene3D" id="1.20.1530.20">
    <property type="match status" value="1"/>
</dbReference>
<evidence type="ECO:0000256" key="1">
    <source>
        <dbReference type="ARBA" id="ARBA00004141"/>
    </source>
</evidence>
<feature type="transmembrane region" description="Helical" evidence="7">
    <location>
        <begin position="373"/>
        <end position="393"/>
    </location>
</feature>
<feature type="transmembrane region" description="Helical" evidence="7">
    <location>
        <begin position="286"/>
        <end position="304"/>
    </location>
</feature>
<dbReference type="EMBL" id="FTOA01000003">
    <property type="protein sequence ID" value="SIS71114.1"/>
    <property type="molecule type" value="Genomic_DNA"/>
</dbReference>